<evidence type="ECO:0000256" key="10">
    <source>
        <dbReference type="PIRSR" id="PIRSR000631-4"/>
    </source>
</evidence>
<evidence type="ECO:0000259" key="13">
    <source>
        <dbReference type="PROSITE" id="PS50011"/>
    </source>
</evidence>
<evidence type="ECO:0000259" key="14">
    <source>
        <dbReference type="PROSITE" id="PS50268"/>
    </source>
</evidence>
<dbReference type="Pfam" id="PF22540">
    <property type="entry name" value="RET_CRD"/>
    <property type="match status" value="1"/>
</dbReference>
<dbReference type="Gene3D" id="2.60.40.60">
    <property type="entry name" value="Cadherins"/>
    <property type="match status" value="2"/>
</dbReference>
<dbReference type="PRINTS" id="PR00205">
    <property type="entry name" value="CADHERIN"/>
</dbReference>
<keyword evidence="8" id="KW-0418">Kinase</keyword>
<dbReference type="InterPro" id="IPR015919">
    <property type="entry name" value="Cadherin-like_sf"/>
</dbReference>
<dbReference type="SUPFAM" id="SSF49313">
    <property type="entry name" value="Cadherin-like"/>
    <property type="match status" value="2"/>
</dbReference>
<reference evidence="15" key="3">
    <citation type="submission" date="2025-09" db="UniProtKB">
        <authorList>
            <consortium name="Ensembl"/>
        </authorList>
    </citation>
    <scope>IDENTIFICATION</scope>
</reference>
<dbReference type="AlphaFoldDB" id="A0A8K9XD03"/>
<keyword evidence="8" id="KW-0808">Transferase</keyword>
<dbReference type="InterPro" id="IPR000719">
    <property type="entry name" value="Prot_kinase_dom"/>
</dbReference>
<dbReference type="InterPro" id="IPR040667">
    <property type="entry name" value="Ret_CLD3"/>
</dbReference>
<keyword evidence="6" id="KW-0675">Receptor</keyword>
<dbReference type="PANTHER" id="PTHR24416">
    <property type="entry name" value="TYROSINE-PROTEIN KINASE RECEPTOR"/>
    <property type="match status" value="1"/>
</dbReference>
<evidence type="ECO:0000313" key="16">
    <source>
        <dbReference type="Proteomes" id="UP000694395"/>
    </source>
</evidence>
<dbReference type="GO" id="GO:0007169">
    <property type="term" value="P:cell surface receptor protein tyrosine kinase signaling pathway"/>
    <property type="evidence" value="ECO:0007669"/>
    <property type="project" value="TreeGrafter"/>
</dbReference>
<evidence type="ECO:0000256" key="9">
    <source>
        <dbReference type="PIRSR" id="PIRSR000631-1"/>
    </source>
</evidence>
<organism evidence="15 16">
    <name type="scientific">Oncorhynchus mykiss</name>
    <name type="common">Rainbow trout</name>
    <name type="synonym">Salmo gairdneri</name>
    <dbReference type="NCBI Taxonomy" id="8022"/>
    <lineage>
        <taxon>Eukaryota</taxon>
        <taxon>Metazoa</taxon>
        <taxon>Chordata</taxon>
        <taxon>Craniata</taxon>
        <taxon>Vertebrata</taxon>
        <taxon>Euteleostomi</taxon>
        <taxon>Actinopterygii</taxon>
        <taxon>Neopterygii</taxon>
        <taxon>Teleostei</taxon>
        <taxon>Protacanthopterygii</taxon>
        <taxon>Salmoniformes</taxon>
        <taxon>Salmonidae</taxon>
        <taxon>Salmoninae</taxon>
        <taxon>Oncorhynchus</taxon>
    </lineage>
</organism>
<keyword evidence="3 8" id="KW-0067">ATP-binding</keyword>
<gene>
    <name evidence="15" type="primary">ret</name>
</gene>
<dbReference type="PIRSF" id="PIRSF000631">
    <property type="entry name" value="TyrPK_receptor_Ret"/>
    <property type="match status" value="1"/>
</dbReference>
<evidence type="ECO:0000256" key="7">
    <source>
        <dbReference type="ARBA" id="ARBA00051243"/>
    </source>
</evidence>
<dbReference type="GO" id="GO:0005509">
    <property type="term" value="F:calcium ion binding"/>
    <property type="evidence" value="ECO:0007669"/>
    <property type="project" value="UniProtKB-UniRule"/>
</dbReference>
<feature type="glycosylation site" description="N-linked (GlcNAc...) asparagine" evidence="10">
    <location>
        <position position="125"/>
    </location>
</feature>
<dbReference type="PROSITE" id="PS00107">
    <property type="entry name" value="PROTEIN_KINASE_ATP"/>
    <property type="match status" value="1"/>
</dbReference>
<dbReference type="Proteomes" id="UP000694395">
    <property type="component" value="Chromosome 1"/>
</dbReference>
<dbReference type="InterPro" id="IPR001245">
    <property type="entry name" value="Ser-Thr/Tyr_kinase_cat_dom"/>
</dbReference>
<evidence type="ECO:0000256" key="5">
    <source>
        <dbReference type="ARBA" id="ARBA00023137"/>
    </source>
</evidence>
<dbReference type="InterPro" id="IPR002126">
    <property type="entry name" value="Cadherin-like_dom"/>
</dbReference>
<dbReference type="GO" id="GO:0004714">
    <property type="term" value="F:transmembrane receptor protein tyrosine kinase activity"/>
    <property type="evidence" value="ECO:0007669"/>
    <property type="project" value="UniProtKB-UniRule"/>
</dbReference>
<dbReference type="InterPro" id="IPR055162">
    <property type="entry name" value="RET_CRD"/>
</dbReference>
<dbReference type="SUPFAM" id="SSF56112">
    <property type="entry name" value="Protein kinase-like (PK-like)"/>
    <property type="match status" value="1"/>
</dbReference>
<dbReference type="Pfam" id="PF17756">
    <property type="entry name" value="RET_CLD1"/>
    <property type="match status" value="1"/>
</dbReference>
<keyword evidence="8" id="KW-0130">Cell adhesion</keyword>
<dbReference type="GO" id="GO:0005524">
    <property type="term" value="F:ATP binding"/>
    <property type="evidence" value="ECO:0007669"/>
    <property type="project" value="UniProtKB-UniRule"/>
</dbReference>
<name>A0A8K9XD03_ONCMY</name>
<keyword evidence="4 8" id="KW-0472">Membrane</keyword>
<dbReference type="Gene3D" id="1.10.510.10">
    <property type="entry name" value="Transferase(Phosphotransferase) domain 1"/>
    <property type="match status" value="1"/>
</dbReference>
<feature type="binding site" evidence="12">
    <location>
        <position position="728"/>
    </location>
    <ligand>
        <name>ATP</name>
        <dbReference type="ChEBI" id="CHEBI:30616"/>
    </ligand>
</feature>
<comment type="catalytic activity">
    <reaction evidence="7 8">
        <text>L-tyrosyl-[protein] + ATP = O-phospho-L-tyrosyl-[protein] + ADP + H(+)</text>
        <dbReference type="Rhea" id="RHEA:10596"/>
        <dbReference type="Rhea" id="RHEA-COMP:10136"/>
        <dbReference type="Rhea" id="RHEA-COMP:20101"/>
        <dbReference type="ChEBI" id="CHEBI:15378"/>
        <dbReference type="ChEBI" id="CHEBI:30616"/>
        <dbReference type="ChEBI" id="CHEBI:46858"/>
        <dbReference type="ChEBI" id="CHEBI:61978"/>
        <dbReference type="ChEBI" id="CHEBI:456216"/>
        <dbReference type="EC" id="2.7.10.1"/>
    </reaction>
</comment>
<dbReference type="Pfam" id="PF17812">
    <property type="entry name" value="RET_CLD3"/>
    <property type="match status" value="1"/>
</dbReference>
<evidence type="ECO:0000256" key="12">
    <source>
        <dbReference type="PROSITE-ProRule" id="PRU10141"/>
    </source>
</evidence>
<dbReference type="PANTHER" id="PTHR24416:SF485">
    <property type="entry name" value="PROTO-ONCOGENE TYROSINE-PROTEIN KINASE RECEPTOR RET"/>
    <property type="match status" value="1"/>
</dbReference>
<feature type="active site" description="Proton acceptor" evidence="9">
    <location>
        <position position="845"/>
    </location>
</feature>
<protein>
    <recommendedName>
        <fullName evidence="8">Proto-oncogene tyrosine-protein kinase receptor Ret</fullName>
        <ecNumber evidence="8">2.7.10.1</ecNumber>
    </recommendedName>
</protein>
<dbReference type="PRINTS" id="PR00109">
    <property type="entry name" value="TYRKINASE"/>
</dbReference>
<dbReference type="Ensembl" id="ENSOMYT00000139005.1">
    <property type="protein sequence ID" value="ENSOMYP00000131318.1"/>
    <property type="gene ID" value="ENSOMYG00000028196.2"/>
</dbReference>
<dbReference type="PROSITE" id="PS00109">
    <property type="entry name" value="PROTEIN_KINASE_TYR"/>
    <property type="match status" value="1"/>
</dbReference>
<dbReference type="InterPro" id="IPR020635">
    <property type="entry name" value="Tyr_kinase_cat_dom"/>
</dbReference>
<dbReference type="Gene3D" id="3.30.200.20">
    <property type="entry name" value="Phosphorylase Kinase, domain 1"/>
    <property type="match status" value="1"/>
</dbReference>
<evidence type="ECO:0000256" key="1">
    <source>
        <dbReference type="ARBA" id="ARBA00004479"/>
    </source>
</evidence>
<dbReference type="GO" id="GO:0043235">
    <property type="term" value="C:receptor complex"/>
    <property type="evidence" value="ECO:0007669"/>
    <property type="project" value="TreeGrafter"/>
</dbReference>
<dbReference type="Pfam" id="PF07714">
    <property type="entry name" value="PK_Tyr_Ser-Thr"/>
    <property type="match status" value="1"/>
</dbReference>
<dbReference type="InterPro" id="IPR016249">
    <property type="entry name" value="Tyr_kinase_Ret_rcpt"/>
</dbReference>
<keyword evidence="8" id="KW-1003">Cell membrane</keyword>
<evidence type="ECO:0000256" key="6">
    <source>
        <dbReference type="ARBA" id="ARBA00023170"/>
    </source>
</evidence>
<evidence type="ECO:0000256" key="4">
    <source>
        <dbReference type="ARBA" id="ARBA00023136"/>
    </source>
</evidence>
<evidence type="ECO:0000256" key="11">
    <source>
        <dbReference type="PROSITE-ProRule" id="PRU00043"/>
    </source>
</evidence>
<dbReference type="SMART" id="SM00219">
    <property type="entry name" value="TyrKc"/>
    <property type="match status" value="1"/>
</dbReference>
<comment type="subcellular location">
    <subcellularLocation>
        <location evidence="8">Cell membrane</location>
    </subcellularLocation>
    <subcellularLocation>
        <location evidence="1">Membrane</location>
        <topology evidence="1">Single-pass type I membrane protein</topology>
    </subcellularLocation>
</comment>
<evidence type="ECO:0000256" key="2">
    <source>
        <dbReference type="ARBA" id="ARBA00022741"/>
    </source>
</evidence>
<accession>A0A8K9XD03</accession>
<sequence length="1085" mass="122858">MLIFTKGASHFRGSVGLYFPQNQYKETVYVGQSAGTPVLQVHAMVESDSQRPHFYLCYLRPPTYAPWFHLDETTGILSMNKTLEWSDFDSFWKLPLSVIAATRPLKKFLCGLGHPTVQVSLTFINDTAPPCGQTRPELKKLCFPDKDLSSHIKENRFPGALRQLRQLTRLNVCPNYTISYSVESGEACYTRLHPHCLCLVVTAPLDREESETYSPMLICTVQTDTMVDTFFVTLHINVYDEDDNAPYVSGTDTEDVVLEFDRKQVTLLYFTTKAVYRFIAIHVSLINRFVGNMMTNDSWINEMFTIEYSFKEEKAIFGNVRGTVHEFRLALKKNLSVTENRTFQLDYLVNDTTYPGPEGTVMLLNVRSCVNLIRTVAFSLYDSCSFSFQVGRICVDNSLKFQGINVTYRLVVAEKTGNVSDDVQSCYAAISIAQSLKDMVGVLYVNDTEALRRPECQDLQYVVIAQEQQNLLQASTQILVQGLEDQQFLSCAKGRHRGDCETIRGLGATTGRCQWRQGSAKGISESYSTCSPDLRTCPDGFCDAVESKDASICPQDCTLEPVIGGHEKGIMSGIRAGHGTCYCYSEKCFCEKDDIEEAMCDEVCKTIIATAVLLSFIVSILLSSYFIHRYHKNSPKPPITSAEMTFRRPAQSYPISYSANNMRRGSLDSMENQVAIDTFKIPEDPKWEFPRKNLVLGKTLGEGEFGKVVKATAFRLKGKAGYTTVAVKMLKDHASHSELRDLLSEFTLLKQVNHPHVIKMYGACSQDGPMYLIVEYAKYGSLRNFLRESRKVGPSYMSGNDANRNSSYLENPDERALTMGDLISFTWQISRGMQYLAEMKLVHRDLAARNVLVAEGRKMKISDFGLSRDVYEEDSYVKRSKGRIPVKWMAIESLFDHIYTTQSDVWSFGVLLWEIVTLGGNPYPGIAPERLFNLLKTGYRMEKPENCTEEMYNLMLRCWKQESNKRPIFIDISKELEKMMVKNRDYLDLAASTPADALLYDDALSEEDTPLVDSNNAPLPRTIPSTWIENKLYGMSYPNWPEKSPVLLNRLDATNPVFTRYANDSVYANWMALPSPAKIVEKIDS</sequence>
<evidence type="ECO:0000256" key="8">
    <source>
        <dbReference type="PIRNR" id="PIRNR000631"/>
    </source>
</evidence>
<proteinExistence type="inferred from homology"/>
<dbReference type="GO" id="GO:0007156">
    <property type="term" value="P:homophilic cell adhesion via plasma membrane adhesion molecules"/>
    <property type="evidence" value="ECO:0007669"/>
    <property type="project" value="InterPro"/>
</dbReference>
<dbReference type="CDD" id="cd05045">
    <property type="entry name" value="PTKc_RET"/>
    <property type="match status" value="1"/>
</dbReference>
<dbReference type="InterPro" id="IPR011009">
    <property type="entry name" value="Kinase-like_dom_sf"/>
</dbReference>
<dbReference type="InterPro" id="IPR041163">
    <property type="entry name" value="Ret_CLD1"/>
</dbReference>
<dbReference type="CDD" id="cd11304">
    <property type="entry name" value="Cadherin_repeat"/>
    <property type="match status" value="2"/>
</dbReference>
<dbReference type="InterPro" id="IPR008266">
    <property type="entry name" value="Tyr_kinase_AS"/>
</dbReference>
<keyword evidence="16" id="KW-1185">Reference proteome</keyword>
<comment type="similarity">
    <text evidence="8">Belongs to the protein kinase superfamily. Tyr protein kinase family.</text>
</comment>
<keyword evidence="11" id="KW-0106">Calcium</keyword>
<dbReference type="PROSITE" id="PS50011">
    <property type="entry name" value="PROTEIN_KINASE_DOM"/>
    <property type="match status" value="1"/>
</dbReference>
<evidence type="ECO:0000256" key="3">
    <source>
        <dbReference type="ARBA" id="ARBA00022840"/>
    </source>
</evidence>
<dbReference type="GeneTree" id="ENSGT00940000158499"/>
<feature type="domain" description="Cadherin" evidence="14">
    <location>
        <begin position="144"/>
        <end position="248"/>
    </location>
</feature>
<reference evidence="15" key="1">
    <citation type="submission" date="2020-07" db="EMBL/GenBank/DDBJ databases">
        <title>A long reads based de novo assembly of the rainbow trout Arlee double haploid line genome.</title>
        <authorList>
            <person name="Gao G."/>
            <person name="Palti Y."/>
        </authorList>
    </citation>
    <scope>NUCLEOTIDE SEQUENCE [LARGE SCALE GENOMIC DNA]</scope>
</reference>
<feature type="domain" description="Protein kinase" evidence="13">
    <location>
        <begin position="694"/>
        <end position="987"/>
    </location>
</feature>
<dbReference type="InterPro" id="IPR017441">
    <property type="entry name" value="Protein_kinase_ATP_BS"/>
</dbReference>
<dbReference type="GO" id="GO:0005886">
    <property type="term" value="C:plasma membrane"/>
    <property type="evidence" value="ECO:0007669"/>
    <property type="project" value="UniProtKB-SubCell"/>
</dbReference>
<evidence type="ECO:0000313" key="15">
    <source>
        <dbReference type="Ensembl" id="ENSOMYP00000131318.1"/>
    </source>
</evidence>
<dbReference type="Pfam" id="PF17813">
    <property type="entry name" value="RET_CLD4"/>
    <property type="match status" value="1"/>
</dbReference>
<dbReference type="InterPro" id="IPR050122">
    <property type="entry name" value="RTK"/>
</dbReference>
<dbReference type="PROSITE" id="PS50268">
    <property type="entry name" value="CADHERIN_2"/>
    <property type="match status" value="1"/>
</dbReference>
<dbReference type="InterPro" id="IPR041317">
    <property type="entry name" value="RET_CLD4"/>
</dbReference>
<keyword evidence="2 8" id="KW-0547">Nucleotide-binding</keyword>
<reference evidence="15" key="2">
    <citation type="submission" date="2025-08" db="UniProtKB">
        <authorList>
            <consortium name="Ensembl"/>
        </authorList>
    </citation>
    <scope>IDENTIFICATION</scope>
</reference>
<dbReference type="EC" id="2.7.10.1" evidence="8"/>
<keyword evidence="5 8" id="KW-0829">Tyrosine-protein kinase</keyword>
<comment type="function">
    <text evidence="8">Receptor tyrosine-protein kinase involved in numerous cellular mechanisms including cell proliferation, neuronal navigation, cell migration, and cell differentiation in response to glia cell line-derived growth family factors (GDNF, NRTN, ARTN, PSPN and GDF15). In contrast to most receptor tyrosine kinases, RET requires not only its cognate ligands but also coreceptors, for activation. GDNF ligands (GDNF, NRTN, ARTN, PSPN and GDF15) first bind their corresponding GDNFR coreceptors (GFRA1, GFRA2, GFRA3, GFRA4 and GFRAL, respectively), triggering RET autophosphorylation and activation, leading to activation of downstream signaling pathways, including the MAPK- and AKT-signaling pathways. Acts as a dependence receptor via the GDNF-GFRA1 signaling: in the presence of the ligand GDNF in somatotrophs within pituitary, promotes survival and down regulates growth hormone (GH) production, but triggers apoptosis in absence of GDNF. Required for the molecular mechanisms orchestration during intestine organogenesis via the ARTN-GFRA3 signaling: involved in the development of enteric nervous system and renal organogenesis during embryonic life, and promotes the formation of Peyer's patch-like structures, a major component of the gut-associated lymphoid tissue. Mediates, through interaction with GDF15-receptor GFRAL, GDF15-induced cell-signaling in the brainstem which triggers an aversive response, characterized by nausea, vomiting, and/or loss of appetite in response to various stresses. Modulates cell adhesion via its cleavage by caspase in sympathetic neurons and mediates cell migration in an integrin (e.g. ITGB1 and ITGB3)-dependent manner. Also active in the absence of ligand, triggering apoptosis through a mechanism that requires receptor intracellular caspase cleavage. Triggers the differentiation of rapidly adapting (RA) mechanoreceptors. Involved in the development of the neural crest. Regulates nociceptor survival and size. Phosphorylates PTK2/FAK1.</text>
</comment>